<comment type="subcellular location">
    <subcellularLocation>
        <location evidence="1">Membrane</location>
        <topology evidence="1">Single-pass type I membrane protein</topology>
    </subcellularLocation>
</comment>
<reference evidence="9" key="3">
    <citation type="submission" date="2025-09" db="UniProtKB">
        <authorList>
            <consortium name="Ensembl"/>
        </authorList>
    </citation>
    <scope>IDENTIFICATION</scope>
</reference>
<evidence type="ECO:0000256" key="5">
    <source>
        <dbReference type="ARBA" id="ARBA00023136"/>
    </source>
</evidence>
<name>A0A3P8V365_CYNSE</name>
<dbReference type="InterPro" id="IPR040216">
    <property type="entry name" value="CTLA4/CD28"/>
</dbReference>
<reference evidence="9 10" key="1">
    <citation type="journal article" date="2014" name="Nat. Genet.">
        <title>Whole-genome sequence of a flatfish provides insights into ZW sex chromosome evolution and adaptation to a benthic lifestyle.</title>
        <authorList>
            <person name="Chen S."/>
            <person name="Zhang G."/>
            <person name="Shao C."/>
            <person name="Huang Q."/>
            <person name="Liu G."/>
            <person name="Zhang P."/>
            <person name="Song W."/>
            <person name="An N."/>
            <person name="Chalopin D."/>
            <person name="Volff J.N."/>
            <person name="Hong Y."/>
            <person name="Li Q."/>
            <person name="Sha Z."/>
            <person name="Zhou H."/>
            <person name="Xie M."/>
            <person name="Yu Q."/>
            <person name="Liu Y."/>
            <person name="Xiang H."/>
            <person name="Wang N."/>
            <person name="Wu K."/>
            <person name="Yang C."/>
            <person name="Zhou Q."/>
            <person name="Liao X."/>
            <person name="Yang L."/>
            <person name="Hu Q."/>
            <person name="Zhang J."/>
            <person name="Meng L."/>
            <person name="Jin L."/>
            <person name="Tian Y."/>
            <person name="Lian J."/>
            <person name="Yang J."/>
            <person name="Miao G."/>
            <person name="Liu S."/>
            <person name="Liang Z."/>
            <person name="Yan F."/>
            <person name="Li Y."/>
            <person name="Sun B."/>
            <person name="Zhang H."/>
            <person name="Zhang J."/>
            <person name="Zhu Y."/>
            <person name="Du M."/>
            <person name="Zhao Y."/>
            <person name="Schartl M."/>
            <person name="Tang Q."/>
            <person name="Wang J."/>
        </authorList>
    </citation>
    <scope>NUCLEOTIDE SEQUENCE</scope>
</reference>
<proteinExistence type="predicted"/>
<keyword evidence="4" id="KW-1133">Transmembrane helix</keyword>
<keyword evidence="7" id="KW-0325">Glycoprotein</keyword>
<dbReference type="PANTHER" id="PTHR11494:SF8">
    <property type="entry name" value="CYTOTOXIC T-LYMPHOCYTE PROTEIN 4"/>
    <property type="match status" value="1"/>
</dbReference>
<dbReference type="GO" id="GO:0050852">
    <property type="term" value="P:T cell receptor signaling pathway"/>
    <property type="evidence" value="ECO:0007669"/>
    <property type="project" value="TreeGrafter"/>
</dbReference>
<dbReference type="AlphaFoldDB" id="A0A3P8V365"/>
<dbReference type="GO" id="GO:0042129">
    <property type="term" value="P:regulation of T cell proliferation"/>
    <property type="evidence" value="ECO:0007669"/>
    <property type="project" value="InterPro"/>
</dbReference>
<evidence type="ECO:0000256" key="3">
    <source>
        <dbReference type="ARBA" id="ARBA00022729"/>
    </source>
</evidence>
<organism evidence="9 10">
    <name type="scientific">Cynoglossus semilaevis</name>
    <name type="common">Tongue sole</name>
    <dbReference type="NCBI Taxonomy" id="244447"/>
    <lineage>
        <taxon>Eukaryota</taxon>
        <taxon>Metazoa</taxon>
        <taxon>Chordata</taxon>
        <taxon>Craniata</taxon>
        <taxon>Vertebrata</taxon>
        <taxon>Euteleostomi</taxon>
        <taxon>Actinopterygii</taxon>
        <taxon>Neopterygii</taxon>
        <taxon>Teleostei</taxon>
        <taxon>Neoteleostei</taxon>
        <taxon>Acanthomorphata</taxon>
        <taxon>Carangaria</taxon>
        <taxon>Pleuronectiformes</taxon>
        <taxon>Pleuronectoidei</taxon>
        <taxon>Cynoglossidae</taxon>
        <taxon>Cynoglossinae</taxon>
        <taxon>Cynoglossus</taxon>
    </lineage>
</organism>
<keyword evidence="2" id="KW-0812">Transmembrane</keyword>
<evidence type="ECO:0000256" key="2">
    <source>
        <dbReference type="ARBA" id="ARBA00022692"/>
    </source>
</evidence>
<keyword evidence="10" id="KW-1185">Reference proteome</keyword>
<evidence type="ECO:0000313" key="9">
    <source>
        <dbReference type="Ensembl" id="ENSCSEP00000007546.1"/>
    </source>
</evidence>
<dbReference type="GO" id="GO:0009897">
    <property type="term" value="C:external side of plasma membrane"/>
    <property type="evidence" value="ECO:0007669"/>
    <property type="project" value="TreeGrafter"/>
</dbReference>
<evidence type="ECO:0008006" key="11">
    <source>
        <dbReference type="Google" id="ProtNLM"/>
    </source>
</evidence>
<dbReference type="InParanoid" id="A0A3P8V365"/>
<dbReference type="STRING" id="244447.ENSCSEP00000007546"/>
<dbReference type="Gene3D" id="2.60.40.10">
    <property type="entry name" value="Immunoglobulins"/>
    <property type="match status" value="1"/>
</dbReference>
<keyword evidence="8" id="KW-0393">Immunoglobulin domain</keyword>
<evidence type="ECO:0000256" key="8">
    <source>
        <dbReference type="ARBA" id="ARBA00023319"/>
    </source>
</evidence>
<evidence type="ECO:0000256" key="1">
    <source>
        <dbReference type="ARBA" id="ARBA00004479"/>
    </source>
</evidence>
<evidence type="ECO:0000313" key="10">
    <source>
        <dbReference type="Proteomes" id="UP000265120"/>
    </source>
</evidence>
<evidence type="ECO:0000256" key="7">
    <source>
        <dbReference type="ARBA" id="ARBA00023180"/>
    </source>
</evidence>
<evidence type="ECO:0000256" key="6">
    <source>
        <dbReference type="ARBA" id="ARBA00023157"/>
    </source>
</evidence>
<dbReference type="PANTHER" id="PTHR11494">
    <property type="entry name" value="CYTOTOXIC T-LYMPHOCYTE PROTEIN"/>
    <property type="match status" value="1"/>
</dbReference>
<sequence length="196" mass="22658">ELKVSQPYKVMAVNGTAKVQCLIDPQPSYNDVYSSANQNFKYPYPNPQEIRVTLIKGLHSSHRFCSNTLNFTDHRWVDMAKHGQDGLELTVSGLQAIHTDLYRCKIEVMYPPPYLRLTGNATLIHIKSSKSALLWLYWQHWSCLFSSSSSSSRSEQKKQNKKTNKKKNPLKCVYSIYNFADFSSFRFVFSLYINNL</sequence>
<dbReference type="Ensembl" id="ENSCSET00000007625.1">
    <property type="protein sequence ID" value="ENSCSEP00000007546.1"/>
    <property type="gene ID" value="ENSCSEG00000004868.1"/>
</dbReference>
<protein>
    <recommendedName>
        <fullName evidence="11">Immunoglobulin V-set domain-containing protein</fullName>
    </recommendedName>
</protein>
<dbReference type="Proteomes" id="UP000265120">
    <property type="component" value="Chromosome 16"/>
</dbReference>
<dbReference type="InterPro" id="IPR013783">
    <property type="entry name" value="Ig-like_fold"/>
</dbReference>
<evidence type="ECO:0000256" key="4">
    <source>
        <dbReference type="ARBA" id="ARBA00022989"/>
    </source>
</evidence>
<dbReference type="GeneTree" id="ENSGT00940000174369"/>
<accession>A0A3P8V365</accession>
<keyword evidence="6" id="KW-1015">Disulfide bond</keyword>
<keyword evidence="3" id="KW-0732">Signal</keyword>
<keyword evidence="5" id="KW-0472">Membrane</keyword>
<reference evidence="9" key="2">
    <citation type="submission" date="2025-08" db="UniProtKB">
        <authorList>
            <consortium name="Ensembl"/>
        </authorList>
    </citation>
    <scope>IDENTIFICATION</scope>
</reference>